<dbReference type="SUPFAM" id="SSF103088">
    <property type="entry name" value="OmpA-like"/>
    <property type="match status" value="1"/>
</dbReference>
<proteinExistence type="inferred from homology"/>
<evidence type="ECO:0000256" key="4">
    <source>
        <dbReference type="ARBA" id="ARBA00022692"/>
    </source>
</evidence>
<comment type="subcellular location">
    <subcellularLocation>
        <location evidence="1">Cell membrane</location>
        <topology evidence="1">Single-pass membrane protein</topology>
    </subcellularLocation>
</comment>
<evidence type="ECO:0000259" key="8">
    <source>
        <dbReference type="PROSITE" id="PS51123"/>
    </source>
</evidence>
<organism evidence="9 10">
    <name type="scientific">Rossellomorea pakistanensis</name>
    <dbReference type="NCBI Taxonomy" id="992288"/>
    <lineage>
        <taxon>Bacteria</taxon>
        <taxon>Bacillati</taxon>
        <taxon>Bacillota</taxon>
        <taxon>Bacilli</taxon>
        <taxon>Bacillales</taxon>
        <taxon>Bacillaceae</taxon>
        <taxon>Rossellomorea</taxon>
    </lineage>
</organism>
<dbReference type="PANTHER" id="PTHR30329">
    <property type="entry name" value="STATOR ELEMENT OF FLAGELLAR MOTOR COMPLEX"/>
    <property type="match status" value="1"/>
</dbReference>
<dbReference type="Pfam" id="PF00691">
    <property type="entry name" value="OmpA"/>
    <property type="match status" value="1"/>
</dbReference>
<evidence type="ECO:0000256" key="7">
    <source>
        <dbReference type="PROSITE-ProRule" id="PRU00473"/>
    </source>
</evidence>
<evidence type="ECO:0000256" key="6">
    <source>
        <dbReference type="ARBA" id="ARBA00023136"/>
    </source>
</evidence>
<dbReference type="NCBIfam" id="NF005382">
    <property type="entry name" value="PRK06925.1"/>
    <property type="match status" value="1"/>
</dbReference>
<gene>
    <name evidence="9" type="ORF">JOC86_001542</name>
</gene>
<dbReference type="EMBL" id="JAFBDZ010000001">
    <property type="protein sequence ID" value="MBM7585005.1"/>
    <property type="molecule type" value="Genomic_DNA"/>
</dbReference>
<keyword evidence="5" id="KW-1133">Transmembrane helix</keyword>
<dbReference type="Gene3D" id="3.30.1330.60">
    <property type="entry name" value="OmpA-like domain"/>
    <property type="match status" value="1"/>
</dbReference>
<dbReference type="Proteomes" id="UP001646157">
    <property type="component" value="Unassembled WGS sequence"/>
</dbReference>
<protein>
    <submittedName>
        <fullName evidence="9">Chemotaxis protein MotB</fullName>
    </submittedName>
</protein>
<dbReference type="PANTHER" id="PTHR30329:SF16">
    <property type="entry name" value="CHEMOTAXIS MOTB PROTEIN"/>
    <property type="match status" value="1"/>
</dbReference>
<feature type="domain" description="OmpA-like" evidence="8">
    <location>
        <begin position="107"/>
        <end position="228"/>
    </location>
</feature>
<dbReference type="InterPro" id="IPR006665">
    <property type="entry name" value="OmpA-like"/>
</dbReference>
<dbReference type="InterPro" id="IPR050330">
    <property type="entry name" value="Bact_OuterMem_StrucFunc"/>
</dbReference>
<dbReference type="Pfam" id="PF13677">
    <property type="entry name" value="MotB_plug"/>
    <property type="match status" value="1"/>
</dbReference>
<keyword evidence="6 7" id="KW-0472">Membrane</keyword>
<name>A0ABS2NAX2_9BACI</name>
<dbReference type="InterPro" id="IPR025713">
    <property type="entry name" value="MotB-like_N_dom"/>
</dbReference>
<evidence type="ECO:0000256" key="5">
    <source>
        <dbReference type="ARBA" id="ARBA00022989"/>
    </source>
</evidence>
<accession>A0ABS2NAX2</accession>
<evidence type="ECO:0000313" key="10">
    <source>
        <dbReference type="Proteomes" id="UP001646157"/>
    </source>
</evidence>
<comment type="similarity">
    <text evidence="2">Belongs to the MotB family.</text>
</comment>
<keyword evidence="3" id="KW-1003">Cell membrane</keyword>
<evidence type="ECO:0000256" key="2">
    <source>
        <dbReference type="ARBA" id="ARBA00008914"/>
    </source>
</evidence>
<evidence type="ECO:0000256" key="1">
    <source>
        <dbReference type="ARBA" id="ARBA00004162"/>
    </source>
</evidence>
<keyword evidence="4" id="KW-0812">Transmembrane</keyword>
<comment type="caution">
    <text evidence="9">The sequence shown here is derived from an EMBL/GenBank/DDBJ whole genome shotgun (WGS) entry which is preliminary data.</text>
</comment>
<dbReference type="InterPro" id="IPR036737">
    <property type="entry name" value="OmpA-like_sf"/>
</dbReference>
<evidence type="ECO:0000313" key="9">
    <source>
        <dbReference type="EMBL" id="MBM7585005.1"/>
    </source>
</evidence>
<keyword evidence="10" id="KW-1185">Reference proteome</keyword>
<dbReference type="PROSITE" id="PS51123">
    <property type="entry name" value="OMPA_2"/>
    <property type="match status" value="1"/>
</dbReference>
<dbReference type="CDD" id="cd07185">
    <property type="entry name" value="OmpA_C-like"/>
    <property type="match status" value="1"/>
</dbReference>
<evidence type="ECO:0000256" key="3">
    <source>
        <dbReference type="ARBA" id="ARBA00022475"/>
    </source>
</evidence>
<dbReference type="RefSeq" id="WP_205169651.1">
    <property type="nucleotide sequence ID" value="NZ_JAFBDZ010000001.1"/>
</dbReference>
<sequence length="235" mass="26512">MRRRLRPEQTSKGAPKWMVTFSDLITLVLVFFILLFSMSQIDVNKFKAIADSLNNDEILEYNSSIVPSDIPEEKDEQEESLDTLLSEIKSYLHESGLGDVIVATRTERGVVLVLEEQVLFQSGDATIRKDAYPFLNKIGQLITNIPHLVKVEGHTDNNPIQTYQYPSNWELSTARASSVIRYLISHHDLDPARFVAVGYGETRPIAPNDTASNLQKNRRVEVIIANPTNKSETTP</sequence>
<reference evidence="9 10" key="1">
    <citation type="submission" date="2021-01" db="EMBL/GenBank/DDBJ databases">
        <title>Genomic Encyclopedia of Type Strains, Phase IV (KMG-IV): sequencing the most valuable type-strain genomes for metagenomic binning, comparative biology and taxonomic classification.</title>
        <authorList>
            <person name="Goeker M."/>
        </authorList>
    </citation>
    <scope>NUCLEOTIDE SEQUENCE [LARGE SCALE GENOMIC DNA]</scope>
    <source>
        <strain evidence="9 10">DSM 24834</strain>
    </source>
</reference>